<evidence type="ECO:0000313" key="4">
    <source>
        <dbReference type="Proteomes" id="UP001470230"/>
    </source>
</evidence>
<dbReference type="EMBL" id="JAPFFF010000001">
    <property type="protein sequence ID" value="KAK8897890.1"/>
    <property type="molecule type" value="Genomic_DNA"/>
</dbReference>
<evidence type="ECO:0000259" key="2">
    <source>
        <dbReference type="Pfam" id="PF26356"/>
    </source>
</evidence>
<dbReference type="SUPFAM" id="SSF159065">
    <property type="entry name" value="Dom34/Pelota N-terminal domain-like"/>
    <property type="match status" value="1"/>
</dbReference>
<feature type="domain" description="eRF1" evidence="1">
    <location>
        <begin position="137"/>
        <end position="227"/>
    </location>
</feature>
<dbReference type="InterPro" id="IPR038069">
    <property type="entry name" value="Pelota/DOM34_N"/>
</dbReference>
<dbReference type="Pfam" id="PF26356">
    <property type="entry name" value="Pelota_N"/>
    <property type="match status" value="1"/>
</dbReference>
<dbReference type="InterPro" id="IPR029064">
    <property type="entry name" value="Ribosomal_eL30-like_sf"/>
</dbReference>
<dbReference type="InterPro" id="IPR005142">
    <property type="entry name" value="eRF1_3"/>
</dbReference>
<protein>
    <recommendedName>
        <fullName evidence="5">eRF1 domain-containing protein</fullName>
    </recommendedName>
</protein>
<dbReference type="PANTHER" id="PTHR10853:SF0">
    <property type="entry name" value="PROTEIN PELOTA HOMOLOG"/>
    <property type="match status" value="1"/>
</dbReference>
<sequence length="238" mass="27789">MNEPSGAEICVDSPSDYSILNKIIKVGDIIRTNIRRREKASKIHLFHIDVDLLVEKIEYISEPEETIHIVASTIESEEMKIQAGKRLNFWIIDGCQMQLIKEKWESNELDLLRNQSKKTERKIDREKLISSRDLQEKCFDVLHKYIVKNYSLIIFGQESFEALENGAIKVLMVTEDFIERQNDRWKNILSNENHKYHGSNIVVYDKGTRDYEELTSFGGMIGVLKYKYVPSQIEETKA</sequence>
<organism evidence="3 4">
    <name type="scientific">Tritrichomonas musculus</name>
    <dbReference type="NCBI Taxonomy" id="1915356"/>
    <lineage>
        <taxon>Eukaryota</taxon>
        <taxon>Metamonada</taxon>
        <taxon>Parabasalia</taxon>
        <taxon>Tritrichomonadida</taxon>
        <taxon>Tritrichomonadidae</taxon>
        <taxon>Tritrichomonas</taxon>
    </lineage>
</organism>
<accession>A0ABR2L6K7</accession>
<dbReference type="Proteomes" id="UP001470230">
    <property type="component" value="Unassembled WGS sequence"/>
</dbReference>
<name>A0ABR2L6K7_9EUKA</name>
<gene>
    <name evidence="3" type="ORF">M9Y10_000120</name>
</gene>
<dbReference type="Gene3D" id="3.30.1330.30">
    <property type="match status" value="1"/>
</dbReference>
<dbReference type="Gene3D" id="2.30.30.870">
    <property type="entry name" value="Pelota, domain A"/>
    <property type="match status" value="1"/>
</dbReference>
<reference evidence="3 4" key="1">
    <citation type="submission" date="2024-04" db="EMBL/GenBank/DDBJ databases">
        <title>Tritrichomonas musculus Genome.</title>
        <authorList>
            <person name="Alves-Ferreira E."/>
            <person name="Grigg M."/>
            <person name="Lorenzi H."/>
            <person name="Galac M."/>
        </authorList>
    </citation>
    <scope>NUCLEOTIDE SEQUENCE [LARGE SCALE GENOMIC DNA]</scope>
    <source>
        <strain evidence="3 4">EAF2021</strain>
    </source>
</reference>
<comment type="caution">
    <text evidence="3">The sequence shown here is derived from an EMBL/GenBank/DDBJ whole genome shotgun (WGS) entry which is preliminary data.</text>
</comment>
<dbReference type="Pfam" id="PF03465">
    <property type="entry name" value="eRF1_3"/>
    <property type="match status" value="1"/>
</dbReference>
<dbReference type="PANTHER" id="PTHR10853">
    <property type="entry name" value="PELOTA"/>
    <property type="match status" value="1"/>
</dbReference>
<dbReference type="SUPFAM" id="SSF55315">
    <property type="entry name" value="L30e-like"/>
    <property type="match status" value="1"/>
</dbReference>
<keyword evidence="4" id="KW-1185">Reference proteome</keyword>
<feature type="domain" description="Pelota N-terminal" evidence="2">
    <location>
        <begin position="7"/>
        <end position="114"/>
    </location>
</feature>
<proteinExistence type="predicted"/>
<evidence type="ECO:0008006" key="5">
    <source>
        <dbReference type="Google" id="ProtNLM"/>
    </source>
</evidence>
<evidence type="ECO:0000259" key="1">
    <source>
        <dbReference type="Pfam" id="PF03465"/>
    </source>
</evidence>
<dbReference type="InterPro" id="IPR004405">
    <property type="entry name" value="TF_pelota"/>
</dbReference>
<evidence type="ECO:0000313" key="3">
    <source>
        <dbReference type="EMBL" id="KAK8897890.1"/>
    </source>
</evidence>
<dbReference type="InterPro" id="IPR058547">
    <property type="entry name" value="Pelota_N"/>
</dbReference>